<comment type="caution">
    <text evidence="1">The sequence shown here is derived from an EMBL/GenBank/DDBJ whole genome shotgun (WGS) entry which is preliminary data.</text>
</comment>
<dbReference type="Proteomes" id="UP000078340">
    <property type="component" value="Unassembled WGS sequence"/>
</dbReference>
<dbReference type="EMBL" id="LSBI01000038">
    <property type="protein sequence ID" value="OAQ61306.1"/>
    <property type="molecule type" value="Genomic_DNA"/>
</dbReference>
<evidence type="ECO:0000313" key="2">
    <source>
        <dbReference type="Proteomes" id="UP000078340"/>
    </source>
</evidence>
<organism evidence="1 2">
    <name type="scientific">Purpureocillium lilacinum</name>
    <name type="common">Paecilomyces lilacinus</name>
    <dbReference type="NCBI Taxonomy" id="33203"/>
    <lineage>
        <taxon>Eukaryota</taxon>
        <taxon>Fungi</taxon>
        <taxon>Dikarya</taxon>
        <taxon>Ascomycota</taxon>
        <taxon>Pezizomycotina</taxon>
        <taxon>Sordariomycetes</taxon>
        <taxon>Hypocreomycetidae</taxon>
        <taxon>Hypocreales</taxon>
        <taxon>Ophiocordycipitaceae</taxon>
        <taxon>Purpureocillium</taxon>
    </lineage>
</organism>
<proteinExistence type="predicted"/>
<accession>A0A179F759</accession>
<name>A0A179F759_PURLI</name>
<reference evidence="1 2" key="1">
    <citation type="submission" date="2016-02" db="EMBL/GenBank/DDBJ databases">
        <title>Biosynthesis of antibiotic leucinostatins and their inhibition on Phytophthora in bio-control Purpureocillium lilacinum.</title>
        <authorList>
            <person name="Wang G."/>
            <person name="Liu Z."/>
            <person name="Lin R."/>
            <person name="Li E."/>
            <person name="Mao Z."/>
            <person name="Ling J."/>
            <person name="Yin W."/>
            <person name="Xie B."/>
        </authorList>
    </citation>
    <scope>NUCLEOTIDE SEQUENCE [LARGE SCALE GENOMIC DNA]</scope>
    <source>
        <strain evidence="1">PLFJ-1</strain>
    </source>
</reference>
<gene>
    <name evidence="1" type="ORF">VFPFJ_11469</name>
</gene>
<protein>
    <submittedName>
        <fullName evidence="1">Uncharacterized protein</fullName>
    </submittedName>
</protein>
<evidence type="ECO:0000313" key="1">
    <source>
        <dbReference type="EMBL" id="OAQ61306.1"/>
    </source>
</evidence>
<sequence length="105" mass="11456">MRLGTCLVRLLKHPCISIIADGEGQPGVGGAVASSHSRRSVRRIAFVNSWLPYGATNRRHVIRSSRQTPESLTCSRDALESQMAPRLVCSYCQARRPPDPASSVP</sequence>
<dbReference type="AlphaFoldDB" id="A0A179F759"/>